<accession>A0A6C0LY86</accession>
<dbReference type="EMBL" id="MN740582">
    <property type="protein sequence ID" value="QHU34995.1"/>
    <property type="molecule type" value="Genomic_DNA"/>
</dbReference>
<reference evidence="2" key="1">
    <citation type="journal article" date="2020" name="Nature">
        <title>Giant virus diversity and host interactions through global metagenomics.</title>
        <authorList>
            <person name="Schulz F."/>
            <person name="Roux S."/>
            <person name="Paez-Espino D."/>
            <person name="Jungbluth S."/>
            <person name="Walsh D.A."/>
            <person name="Denef V.J."/>
            <person name="McMahon K.D."/>
            <person name="Konstantinidis K.T."/>
            <person name="Eloe-Fadrosh E.A."/>
            <person name="Kyrpides N.C."/>
            <person name="Woyke T."/>
        </authorList>
    </citation>
    <scope>NUCLEOTIDE SEQUENCE</scope>
    <source>
        <strain evidence="2">GVMAG-S-1017244-22</strain>
    </source>
</reference>
<evidence type="ECO:0000313" key="2">
    <source>
        <dbReference type="EMBL" id="QHU34995.1"/>
    </source>
</evidence>
<feature type="domain" description="Glutaredoxin" evidence="1">
    <location>
        <begin position="14"/>
        <end position="80"/>
    </location>
</feature>
<dbReference type="AlphaFoldDB" id="A0A6C0LY86"/>
<organism evidence="2">
    <name type="scientific">viral metagenome</name>
    <dbReference type="NCBI Taxonomy" id="1070528"/>
    <lineage>
        <taxon>unclassified sequences</taxon>
        <taxon>metagenomes</taxon>
        <taxon>organismal metagenomes</taxon>
    </lineage>
</organism>
<protein>
    <recommendedName>
        <fullName evidence="1">Glutaredoxin domain-containing protein</fullName>
    </recommendedName>
</protein>
<dbReference type="InterPro" id="IPR036249">
    <property type="entry name" value="Thioredoxin-like_sf"/>
</dbReference>
<proteinExistence type="predicted"/>
<evidence type="ECO:0000259" key="1">
    <source>
        <dbReference type="Pfam" id="PF00462"/>
    </source>
</evidence>
<dbReference type="InterPro" id="IPR002109">
    <property type="entry name" value="Glutaredoxin"/>
</dbReference>
<sequence length="97" mass="11759">MVTKYVKPSNKNYTIYTISNCKYCDMAKKKIEKTSKYDNIKCDKFIETCRERDKFYKFMKELTIIPYYYFPMIFKNGKFIGGLKELLTHKKVTKVYK</sequence>
<dbReference type="SUPFAM" id="SSF52833">
    <property type="entry name" value="Thioredoxin-like"/>
    <property type="match status" value="1"/>
</dbReference>
<dbReference type="Gene3D" id="3.40.30.10">
    <property type="entry name" value="Glutaredoxin"/>
    <property type="match status" value="1"/>
</dbReference>
<dbReference type="PROSITE" id="PS51354">
    <property type="entry name" value="GLUTAREDOXIN_2"/>
    <property type="match status" value="1"/>
</dbReference>
<name>A0A6C0LY86_9ZZZZ</name>
<dbReference type="Pfam" id="PF00462">
    <property type="entry name" value="Glutaredoxin"/>
    <property type="match status" value="1"/>
</dbReference>